<gene>
    <name evidence="2" type="ORF">DGAL_LOCUS8570</name>
</gene>
<proteinExistence type="predicted"/>
<evidence type="ECO:0000313" key="3">
    <source>
        <dbReference type="Proteomes" id="UP000789390"/>
    </source>
</evidence>
<reference evidence="2" key="1">
    <citation type="submission" date="2021-11" db="EMBL/GenBank/DDBJ databases">
        <authorList>
            <person name="Schell T."/>
        </authorList>
    </citation>
    <scope>NUCLEOTIDE SEQUENCE</scope>
    <source>
        <strain evidence="2">M5</strain>
    </source>
</reference>
<feature type="compositionally biased region" description="Low complexity" evidence="1">
    <location>
        <begin position="189"/>
        <end position="208"/>
    </location>
</feature>
<accession>A0A8J2RPM4</accession>
<protein>
    <submittedName>
        <fullName evidence="2">Uncharacterized protein</fullName>
    </submittedName>
</protein>
<name>A0A8J2RPM4_9CRUS</name>
<evidence type="ECO:0000313" key="2">
    <source>
        <dbReference type="EMBL" id="CAH0105515.1"/>
    </source>
</evidence>
<keyword evidence="3" id="KW-1185">Reference proteome</keyword>
<evidence type="ECO:0000256" key="1">
    <source>
        <dbReference type="SAM" id="MobiDB-lite"/>
    </source>
</evidence>
<dbReference type="EMBL" id="CAKKLH010000190">
    <property type="protein sequence ID" value="CAH0105515.1"/>
    <property type="molecule type" value="Genomic_DNA"/>
</dbReference>
<dbReference type="AlphaFoldDB" id="A0A8J2RPM4"/>
<sequence>MEKNRYGEKALGKTPTLVILLDLSGRSEINFDLGMTDEAVFQPKVSTCQSRSRSTSTSPRRLRQSDVVGLKMKVAEYPAFTCSFCVENWCDLEMKVKTIAVRGHIVLWPVKKSQLRYRRFEYTIRSCTIRTRTYQRPSEETVAKLVAAAPCRSHGSSTSAGDPREVGTHKVEHYRAHLGRRATKRSRFDSSTSSKSSAGESLSSQGHSEVAAARVPLTWPHTAQFRRGV</sequence>
<feature type="region of interest" description="Disordered" evidence="1">
    <location>
        <begin position="174"/>
        <end position="215"/>
    </location>
</feature>
<feature type="compositionally biased region" description="Basic residues" evidence="1">
    <location>
        <begin position="176"/>
        <end position="185"/>
    </location>
</feature>
<comment type="caution">
    <text evidence="2">The sequence shown here is derived from an EMBL/GenBank/DDBJ whole genome shotgun (WGS) entry which is preliminary data.</text>
</comment>
<organism evidence="2 3">
    <name type="scientific">Daphnia galeata</name>
    <dbReference type="NCBI Taxonomy" id="27404"/>
    <lineage>
        <taxon>Eukaryota</taxon>
        <taxon>Metazoa</taxon>
        <taxon>Ecdysozoa</taxon>
        <taxon>Arthropoda</taxon>
        <taxon>Crustacea</taxon>
        <taxon>Branchiopoda</taxon>
        <taxon>Diplostraca</taxon>
        <taxon>Cladocera</taxon>
        <taxon>Anomopoda</taxon>
        <taxon>Daphniidae</taxon>
        <taxon>Daphnia</taxon>
    </lineage>
</organism>
<dbReference type="Proteomes" id="UP000789390">
    <property type="component" value="Unassembled WGS sequence"/>
</dbReference>